<dbReference type="Proteomes" id="UP000774570">
    <property type="component" value="Unassembled WGS sequence"/>
</dbReference>
<feature type="region of interest" description="Disordered" evidence="1">
    <location>
        <begin position="224"/>
        <end position="257"/>
    </location>
</feature>
<sequence>MDAVGSEMTADDADGALVACVAWGVGFGEGFGVADGDGVGFTAARVTFAVDFTPAAPVAWALELSVNARAFGPLGAVNVTGTVTPPVPTSPRLQRAVPVSVQRAPMDTERESTVRVSVALRACPPVAATQTSACTARVPFAEATEPFTVVCRTRTGALAGTAEAEGEVVAVAAGDPSSAQEGPVEMITISGLRKARTYRYRPLFGGRRRTAVMGMEFLACGGGAPAGGRRADGRRRAEKKGEIPFPRRESGRLPHDHGYLQVWSGPMAQVAT</sequence>
<feature type="compositionally biased region" description="Basic and acidic residues" evidence="1">
    <location>
        <begin position="229"/>
        <end position="257"/>
    </location>
</feature>
<gene>
    <name evidence="2" type="ORF">K1Y72_18705</name>
</gene>
<accession>A0ABS7FVW7</accession>
<evidence type="ECO:0000256" key="1">
    <source>
        <dbReference type="SAM" id="MobiDB-lite"/>
    </source>
</evidence>
<evidence type="ECO:0000313" key="2">
    <source>
        <dbReference type="EMBL" id="MBW8484421.1"/>
    </source>
</evidence>
<protein>
    <submittedName>
        <fullName evidence="2">Uncharacterized protein</fullName>
    </submittedName>
</protein>
<name>A0ABS7FVW7_9ACTN</name>
<dbReference type="EMBL" id="JAIBOA010000011">
    <property type="protein sequence ID" value="MBW8484421.1"/>
    <property type="molecule type" value="Genomic_DNA"/>
</dbReference>
<reference evidence="2 3" key="1">
    <citation type="submission" date="2021-07" db="EMBL/GenBank/DDBJ databases">
        <title>Actinomadura sp. PM05-2 isolated from lichen.</title>
        <authorList>
            <person name="Somphong A."/>
            <person name="Phongsopitanun W."/>
            <person name="Tanasupawat S."/>
            <person name="Peongsungnone V."/>
        </authorList>
    </citation>
    <scope>NUCLEOTIDE SEQUENCE [LARGE SCALE GENOMIC DNA]</scope>
    <source>
        <strain evidence="2 3">PM05-2</strain>
    </source>
</reference>
<evidence type="ECO:0000313" key="3">
    <source>
        <dbReference type="Proteomes" id="UP000774570"/>
    </source>
</evidence>
<organism evidence="2 3">
    <name type="scientific">Actinomadura parmotrematis</name>
    <dbReference type="NCBI Taxonomy" id="2864039"/>
    <lineage>
        <taxon>Bacteria</taxon>
        <taxon>Bacillati</taxon>
        <taxon>Actinomycetota</taxon>
        <taxon>Actinomycetes</taxon>
        <taxon>Streptosporangiales</taxon>
        <taxon>Thermomonosporaceae</taxon>
        <taxon>Actinomadura</taxon>
    </lineage>
</organism>
<dbReference type="RefSeq" id="WP_220167647.1">
    <property type="nucleotide sequence ID" value="NZ_JAIBOA010000011.1"/>
</dbReference>
<proteinExistence type="predicted"/>
<keyword evidence="3" id="KW-1185">Reference proteome</keyword>
<comment type="caution">
    <text evidence="2">The sequence shown here is derived from an EMBL/GenBank/DDBJ whole genome shotgun (WGS) entry which is preliminary data.</text>
</comment>